<reference evidence="1 2" key="1">
    <citation type="journal article" date="2014" name="Nature">
        <title>Sequential evolution of bacterial morphology by co-option of a developmental regulator.</title>
        <authorList>
            <person name="Jiang C."/>
            <person name="Brown P.J."/>
            <person name="Ducret A."/>
            <person name="Brun Y.V."/>
        </authorList>
    </citation>
    <scope>NUCLEOTIDE SEQUENCE [LARGE SCALE GENOMIC DNA]</scope>
    <source>
        <strain evidence="1 2">DSM 16100</strain>
    </source>
</reference>
<dbReference type="Proteomes" id="UP000017837">
    <property type="component" value="Unassembled WGS sequence"/>
</dbReference>
<dbReference type="RefSeq" id="WP_018081964.1">
    <property type="nucleotide sequence ID" value="NZ_AQWM01000009.1"/>
</dbReference>
<dbReference type="PATRIC" id="fig|1121022.4.peg.3267"/>
<sequence length="125" mass="13988">MSAAPTEVEAGLIAACLAPYWDVSWGLLAPLVHSRDYNPAGGYMHFLLDDDERLQNLLDVLTAHKDDYPFGVTFSLAHYQLGGGAILWFPNAQEDFFSLEVYGYEDHDWPAVMTGGFSDFEIHED</sequence>
<evidence type="ECO:0000313" key="1">
    <source>
        <dbReference type="EMBL" id="ESQ88365.1"/>
    </source>
</evidence>
<gene>
    <name evidence="1" type="ORF">ABENE_16065</name>
</gene>
<dbReference type="EMBL" id="AWGB01000038">
    <property type="protein sequence ID" value="ESQ88365.1"/>
    <property type="molecule type" value="Genomic_DNA"/>
</dbReference>
<evidence type="ECO:0000313" key="2">
    <source>
        <dbReference type="Proteomes" id="UP000017837"/>
    </source>
</evidence>
<protein>
    <submittedName>
        <fullName evidence="1">Uncharacterized protein</fullName>
    </submittedName>
</protein>
<dbReference type="STRING" id="1121022.GCA_000376105_02297"/>
<keyword evidence="2" id="KW-1185">Reference proteome</keyword>
<accession>V4PS52</accession>
<comment type="caution">
    <text evidence="1">The sequence shown here is derived from an EMBL/GenBank/DDBJ whole genome shotgun (WGS) entry which is preliminary data.</text>
</comment>
<dbReference type="AlphaFoldDB" id="V4PS52"/>
<proteinExistence type="predicted"/>
<organism evidence="1 2">
    <name type="scientific">Asticcacaulis benevestitus DSM 16100 = ATCC BAA-896</name>
    <dbReference type="NCBI Taxonomy" id="1121022"/>
    <lineage>
        <taxon>Bacteria</taxon>
        <taxon>Pseudomonadati</taxon>
        <taxon>Pseudomonadota</taxon>
        <taxon>Alphaproteobacteria</taxon>
        <taxon>Caulobacterales</taxon>
        <taxon>Caulobacteraceae</taxon>
        <taxon>Asticcacaulis</taxon>
    </lineage>
</organism>
<name>V4PS52_9CAUL</name>